<protein>
    <submittedName>
        <fullName evidence="1">Quinol monooxygenase</fullName>
        <ecNumber evidence="1">1.-.-.-</ecNumber>
    </submittedName>
</protein>
<organism evidence="1 2">
    <name type="scientific">Nocardioides taihuensis</name>
    <dbReference type="NCBI Taxonomy" id="1835606"/>
    <lineage>
        <taxon>Bacteria</taxon>
        <taxon>Bacillati</taxon>
        <taxon>Actinomycetota</taxon>
        <taxon>Actinomycetes</taxon>
        <taxon>Propionibacteriales</taxon>
        <taxon>Nocardioidaceae</taxon>
        <taxon>Nocardioides</taxon>
    </lineage>
</organism>
<keyword evidence="2" id="KW-1185">Reference proteome</keyword>
<dbReference type="EC" id="1.-.-.-" evidence="1"/>
<gene>
    <name evidence="1" type="ORF">ACFPGP_00735</name>
</gene>
<accession>A0ABW0BD29</accession>
<evidence type="ECO:0000313" key="1">
    <source>
        <dbReference type="EMBL" id="MFC5175173.1"/>
    </source>
</evidence>
<dbReference type="Proteomes" id="UP001596087">
    <property type="component" value="Unassembled WGS sequence"/>
</dbReference>
<dbReference type="GO" id="GO:0004497">
    <property type="term" value="F:monooxygenase activity"/>
    <property type="evidence" value="ECO:0007669"/>
    <property type="project" value="UniProtKB-KW"/>
</dbReference>
<sequence>MAVKVIVELKAKPGRRDELTNVLRTLMAELGPALEGRGSLGSALYEVVDDPDALVEIADWEAAEARDAVMGDPATGEAMAPLLELLAEPFSATVVRIV</sequence>
<keyword evidence="1" id="KW-0503">Monooxygenase</keyword>
<reference evidence="2" key="1">
    <citation type="journal article" date="2019" name="Int. J. Syst. Evol. Microbiol.">
        <title>The Global Catalogue of Microorganisms (GCM) 10K type strain sequencing project: providing services to taxonomists for standard genome sequencing and annotation.</title>
        <authorList>
            <consortium name="The Broad Institute Genomics Platform"/>
            <consortium name="The Broad Institute Genome Sequencing Center for Infectious Disease"/>
            <person name="Wu L."/>
            <person name="Ma J."/>
        </authorList>
    </citation>
    <scope>NUCLEOTIDE SEQUENCE [LARGE SCALE GENOMIC DNA]</scope>
    <source>
        <strain evidence="2">DFY41</strain>
    </source>
</reference>
<name>A0ABW0BD29_9ACTN</name>
<proteinExistence type="predicted"/>
<keyword evidence="1" id="KW-0560">Oxidoreductase</keyword>
<dbReference type="Gene3D" id="3.30.70.100">
    <property type="match status" value="1"/>
</dbReference>
<dbReference type="InterPro" id="IPR011008">
    <property type="entry name" value="Dimeric_a/b-barrel"/>
</dbReference>
<dbReference type="EMBL" id="JBHSKD010000002">
    <property type="protein sequence ID" value="MFC5175173.1"/>
    <property type="molecule type" value="Genomic_DNA"/>
</dbReference>
<comment type="caution">
    <text evidence="1">The sequence shown here is derived from an EMBL/GenBank/DDBJ whole genome shotgun (WGS) entry which is preliminary data.</text>
</comment>
<dbReference type="RefSeq" id="WP_378585528.1">
    <property type="nucleotide sequence ID" value="NZ_JBHSKD010000002.1"/>
</dbReference>
<dbReference type="SUPFAM" id="SSF54909">
    <property type="entry name" value="Dimeric alpha+beta barrel"/>
    <property type="match status" value="1"/>
</dbReference>
<evidence type="ECO:0000313" key="2">
    <source>
        <dbReference type="Proteomes" id="UP001596087"/>
    </source>
</evidence>